<dbReference type="SMART" id="SM00369">
    <property type="entry name" value="LRR_TYP"/>
    <property type="match status" value="3"/>
</dbReference>
<dbReference type="RefSeq" id="XP_062702606.1">
    <property type="nucleotide sequence ID" value="XM_062846622.1"/>
</dbReference>
<dbReference type="InterPro" id="IPR001611">
    <property type="entry name" value="Leu-rich_rpt"/>
</dbReference>
<dbReference type="PANTHER" id="PTHR24373:SF275">
    <property type="entry name" value="TIR DOMAIN-CONTAINING PROTEIN"/>
    <property type="match status" value="1"/>
</dbReference>
<dbReference type="GeneID" id="134285572"/>
<dbReference type="InterPro" id="IPR003591">
    <property type="entry name" value="Leu-rich_rpt_typical-subtyp"/>
</dbReference>
<proteinExistence type="predicted"/>
<dbReference type="Pfam" id="PF13855">
    <property type="entry name" value="LRR_8"/>
    <property type="match status" value="1"/>
</dbReference>
<protein>
    <submittedName>
        <fullName evidence="6">Uncharacterized protein</fullName>
    </submittedName>
</protein>
<evidence type="ECO:0000256" key="2">
    <source>
        <dbReference type="ARBA" id="ARBA00022729"/>
    </source>
</evidence>
<reference evidence="7" key="1">
    <citation type="journal article" date="2015" name="Proc. Natl. Acad. Sci. U.S.A.">
        <title>Genome sequence of the Asian Tiger mosquito, Aedes albopictus, reveals insights into its biology, genetics, and evolution.</title>
        <authorList>
            <person name="Chen X.G."/>
            <person name="Jiang X."/>
            <person name="Gu J."/>
            <person name="Xu M."/>
            <person name="Wu Y."/>
            <person name="Deng Y."/>
            <person name="Zhang C."/>
            <person name="Bonizzoni M."/>
            <person name="Dermauw W."/>
            <person name="Vontas J."/>
            <person name="Armbruster P."/>
            <person name="Huang X."/>
            <person name="Yang Y."/>
            <person name="Zhang H."/>
            <person name="He W."/>
            <person name="Peng H."/>
            <person name="Liu Y."/>
            <person name="Wu K."/>
            <person name="Chen J."/>
            <person name="Lirakis M."/>
            <person name="Topalis P."/>
            <person name="Van Leeuwen T."/>
            <person name="Hall A.B."/>
            <person name="Jiang X."/>
            <person name="Thorpe C."/>
            <person name="Mueller R.L."/>
            <person name="Sun C."/>
            <person name="Waterhouse R.M."/>
            <person name="Yan G."/>
            <person name="Tu Z.J."/>
            <person name="Fang X."/>
            <person name="James A.A."/>
        </authorList>
    </citation>
    <scope>NUCLEOTIDE SEQUENCE [LARGE SCALE GENOMIC DNA]</scope>
    <source>
        <strain evidence="7">Foshan</strain>
    </source>
</reference>
<keyword evidence="1" id="KW-0433">Leucine-rich repeat</keyword>
<dbReference type="Proteomes" id="UP000069940">
    <property type="component" value="Unassembled WGS sequence"/>
</dbReference>
<feature type="signal peptide" evidence="5">
    <location>
        <begin position="1"/>
        <end position="19"/>
    </location>
</feature>
<keyword evidence="7" id="KW-1185">Reference proteome</keyword>
<reference evidence="6" key="2">
    <citation type="submission" date="2025-05" db="UniProtKB">
        <authorList>
            <consortium name="EnsemblMetazoa"/>
        </authorList>
    </citation>
    <scope>IDENTIFICATION</scope>
    <source>
        <strain evidence="6">Foshan</strain>
    </source>
</reference>
<evidence type="ECO:0000256" key="5">
    <source>
        <dbReference type="SAM" id="SignalP"/>
    </source>
</evidence>
<evidence type="ECO:0000313" key="6">
    <source>
        <dbReference type="EnsemblMetazoa" id="AALFPA23_017046.P24880"/>
    </source>
</evidence>
<dbReference type="Gene3D" id="1.10.287.1490">
    <property type="match status" value="1"/>
</dbReference>
<keyword evidence="4" id="KW-0175">Coiled coil</keyword>
<dbReference type="SUPFAM" id="SSF52058">
    <property type="entry name" value="L domain-like"/>
    <property type="match status" value="1"/>
</dbReference>
<dbReference type="PANTHER" id="PTHR24373">
    <property type="entry name" value="SLIT RELATED LEUCINE-RICH REPEAT NEURONAL PROTEIN"/>
    <property type="match status" value="1"/>
</dbReference>
<evidence type="ECO:0000256" key="1">
    <source>
        <dbReference type="ARBA" id="ARBA00022614"/>
    </source>
</evidence>
<feature type="chain" id="PRO_5047197426" evidence="5">
    <location>
        <begin position="20"/>
        <end position="434"/>
    </location>
</feature>
<dbReference type="EnsemblMetazoa" id="AALFPA23_017046.R24880">
    <property type="protein sequence ID" value="AALFPA23_017046.P24880"/>
    <property type="gene ID" value="AALFPA23_017046"/>
</dbReference>
<dbReference type="InterPro" id="IPR050328">
    <property type="entry name" value="Dev_Immune_Receptor"/>
</dbReference>
<evidence type="ECO:0000256" key="4">
    <source>
        <dbReference type="SAM" id="Coils"/>
    </source>
</evidence>
<name>A0ABM1ZC06_AEDAL</name>
<keyword evidence="3" id="KW-0677">Repeat</keyword>
<dbReference type="PROSITE" id="PS51450">
    <property type="entry name" value="LRR"/>
    <property type="match status" value="1"/>
</dbReference>
<evidence type="ECO:0000313" key="7">
    <source>
        <dbReference type="Proteomes" id="UP000069940"/>
    </source>
</evidence>
<dbReference type="InterPro" id="IPR032675">
    <property type="entry name" value="LRR_dom_sf"/>
</dbReference>
<evidence type="ECO:0000256" key="3">
    <source>
        <dbReference type="ARBA" id="ARBA00022737"/>
    </source>
</evidence>
<organism evidence="6 7">
    <name type="scientific">Aedes albopictus</name>
    <name type="common">Asian tiger mosquito</name>
    <name type="synonym">Stegomyia albopicta</name>
    <dbReference type="NCBI Taxonomy" id="7160"/>
    <lineage>
        <taxon>Eukaryota</taxon>
        <taxon>Metazoa</taxon>
        <taxon>Ecdysozoa</taxon>
        <taxon>Arthropoda</taxon>
        <taxon>Hexapoda</taxon>
        <taxon>Insecta</taxon>
        <taxon>Pterygota</taxon>
        <taxon>Neoptera</taxon>
        <taxon>Endopterygota</taxon>
        <taxon>Diptera</taxon>
        <taxon>Nematocera</taxon>
        <taxon>Culicoidea</taxon>
        <taxon>Culicidae</taxon>
        <taxon>Culicinae</taxon>
        <taxon>Aedini</taxon>
        <taxon>Aedes</taxon>
        <taxon>Stegomyia</taxon>
    </lineage>
</organism>
<keyword evidence="2 5" id="KW-0732">Signal</keyword>
<dbReference type="Gene3D" id="3.80.10.10">
    <property type="entry name" value="Ribonuclease Inhibitor"/>
    <property type="match status" value="1"/>
</dbReference>
<feature type="coiled-coil region" evidence="4">
    <location>
        <begin position="286"/>
        <end position="320"/>
    </location>
</feature>
<accession>A0ABM1ZC06</accession>
<sequence length="434" mass="49946">MKEIVTLLLLIATFGRIKPFAVQPSVYQQNAVDISYFHWPAGAALMGNIPDKESLYFIDIEVDILPQNFTDQFQKCIHTHFYGGSVKTIHISPKLSQIELNFTSTEHVIIEHGKYYQLESFKCSHAKLTRIPENISQLKKMKRLELNDNQIQTVLLDQLNGLDNLETLDLFSNKIKHIYNHGSVSLPSLTSLSLEHNRLKHIDVCSWNMTSLFDLNLVDNELTHFAINHFRKLKRLNITENPLNCAWAHSLLKGRTDLTVQRGFTCDRKSESVYGLDCPSTVDQLRQQISTQIAEKSQTIDHLKQQNSKFRTRLDQIERKVLNKDLSNRVQKLETAMNKRFQKVEALLENLNSKTADHLKQQISTFDSRLAQIEGTALNNSQQIAEINNTLQKMEQLLVHVSKQVVEQHNVSNDIIEAIYRAEIERTYSTNKSP</sequence>